<proteinExistence type="inferred from homology"/>
<keyword evidence="8" id="KW-0238">DNA-binding</keyword>
<dbReference type="Pfam" id="PF00096">
    <property type="entry name" value="zf-C2H2"/>
    <property type="match status" value="2"/>
</dbReference>
<evidence type="ECO:0000256" key="2">
    <source>
        <dbReference type="ARBA" id="ARBA00006991"/>
    </source>
</evidence>
<dbReference type="GO" id="GO:0005634">
    <property type="term" value="C:nucleus"/>
    <property type="evidence" value="ECO:0007669"/>
    <property type="project" value="UniProtKB-SubCell"/>
</dbReference>
<dbReference type="InterPro" id="IPR036236">
    <property type="entry name" value="Znf_C2H2_sf"/>
</dbReference>
<keyword evidence="4" id="KW-0677">Repeat</keyword>
<dbReference type="Proteomes" id="UP000271974">
    <property type="component" value="Unassembled WGS sequence"/>
</dbReference>
<protein>
    <recommendedName>
        <fullName evidence="13">C2H2-type domain-containing protein</fullName>
    </recommendedName>
</protein>
<feature type="region of interest" description="Disordered" evidence="12">
    <location>
        <begin position="485"/>
        <end position="511"/>
    </location>
</feature>
<feature type="compositionally biased region" description="Basic residues" evidence="12">
    <location>
        <begin position="489"/>
        <end position="499"/>
    </location>
</feature>
<feature type="compositionally biased region" description="Basic and acidic residues" evidence="12">
    <location>
        <begin position="876"/>
        <end position="889"/>
    </location>
</feature>
<reference evidence="14 15" key="1">
    <citation type="submission" date="2019-01" db="EMBL/GenBank/DDBJ databases">
        <title>A draft genome assembly of the solar-powered sea slug Elysia chlorotica.</title>
        <authorList>
            <person name="Cai H."/>
            <person name="Li Q."/>
            <person name="Fang X."/>
            <person name="Li J."/>
            <person name="Curtis N.E."/>
            <person name="Altenburger A."/>
            <person name="Shibata T."/>
            <person name="Feng M."/>
            <person name="Maeda T."/>
            <person name="Schwartz J.A."/>
            <person name="Shigenobu S."/>
            <person name="Lundholm N."/>
            <person name="Nishiyama T."/>
            <person name="Yang H."/>
            <person name="Hasebe M."/>
            <person name="Li S."/>
            <person name="Pierce S.K."/>
            <person name="Wang J."/>
        </authorList>
    </citation>
    <scope>NUCLEOTIDE SEQUENCE [LARGE SCALE GENOMIC DNA]</scope>
    <source>
        <strain evidence="14">EC2010</strain>
        <tissue evidence="14">Whole organism of an adult</tissue>
    </source>
</reference>
<dbReference type="PROSITE" id="PS50157">
    <property type="entry name" value="ZINC_FINGER_C2H2_2"/>
    <property type="match status" value="4"/>
</dbReference>
<keyword evidence="9" id="KW-0804">Transcription</keyword>
<evidence type="ECO:0000256" key="3">
    <source>
        <dbReference type="ARBA" id="ARBA00022723"/>
    </source>
</evidence>
<dbReference type="FunFam" id="3.30.160.60:FF:001156">
    <property type="entry name" value="Zinc finger protein 407"/>
    <property type="match status" value="1"/>
</dbReference>
<dbReference type="GO" id="GO:0000978">
    <property type="term" value="F:RNA polymerase II cis-regulatory region sequence-specific DNA binding"/>
    <property type="evidence" value="ECO:0007669"/>
    <property type="project" value="TreeGrafter"/>
</dbReference>
<dbReference type="EMBL" id="RQTK01000044">
    <property type="protein sequence ID" value="RUS89955.1"/>
    <property type="molecule type" value="Genomic_DNA"/>
</dbReference>
<feature type="compositionally biased region" description="Polar residues" evidence="12">
    <location>
        <begin position="640"/>
        <end position="649"/>
    </location>
</feature>
<keyword evidence="6" id="KW-0862">Zinc</keyword>
<evidence type="ECO:0000256" key="4">
    <source>
        <dbReference type="ARBA" id="ARBA00022737"/>
    </source>
</evidence>
<evidence type="ECO:0000256" key="1">
    <source>
        <dbReference type="ARBA" id="ARBA00004123"/>
    </source>
</evidence>
<feature type="domain" description="C2H2-type" evidence="13">
    <location>
        <begin position="608"/>
        <end position="637"/>
    </location>
</feature>
<feature type="region of interest" description="Disordered" evidence="12">
    <location>
        <begin position="693"/>
        <end position="712"/>
    </location>
</feature>
<keyword evidence="10" id="KW-0539">Nucleus</keyword>
<dbReference type="PANTHER" id="PTHR24404">
    <property type="entry name" value="ZINC FINGER PROTEIN"/>
    <property type="match status" value="1"/>
</dbReference>
<feature type="domain" description="C2H2-type" evidence="13">
    <location>
        <begin position="580"/>
        <end position="607"/>
    </location>
</feature>
<dbReference type="InterPro" id="IPR013087">
    <property type="entry name" value="Znf_C2H2_type"/>
</dbReference>
<feature type="region of interest" description="Disordered" evidence="12">
    <location>
        <begin position="300"/>
        <end position="320"/>
    </location>
</feature>
<feature type="region of interest" description="Disordered" evidence="12">
    <location>
        <begin position="725"/>
        <end position="762"/>
    </location>
</feature>
<evidence type="ECO:0000256" key="11">
    <source>
        <dbReference type="PROSITE-ProRule" id="PRU00042"/>
    </source>
</evidence>
<evidence type="ECO:0000256" key="5">
    <source>
        <dbReference type="ARBA" id="ARBA00022771"/>
    </source>
</evidence>
<dbReference type="AlphaFoldDB" id="A0A3S1BRY3"/>
<dbReference type="GO" id="GO:0006357">
    <property type="term" value="P:regulation of transcription by RNA polymerase II"/>
    <property type="evidence" value="ECO:0007669"/>
    <property type="project" value="TreeGrafter"/>
</dbReference>
<feature type="region of interest" description="Disordered" evidence="12">
    <location>
        <begin position="441"/>
        <end position="461"/>
    </location>
</feature>
<dbReference type="STRING" id="188477.A0A3S1BRY3"/>
<feature type="domain" description="C2H2-type" evidence="13">
    <location>
        <begin position="525"/>
        <end position="554"/>
    </location>
</feature>
<organism evidence="14 15">
    <name type="scientific">Elysia chlorotica</name>
    <name type="common">Eastern emerald elysia</name>
    <name type="synonym">Sea slug</name>
    <dbReference type="NCBI Taxonomy" id="188477"/>
    <lineage>
        <taxon>Eukaryota</taxon>
        <taxon>Metazoa</taxon>
        <taxon>Spiralia</taxon>
        <taxon>Lophotrochozoa</taxon>
        <taxon>Mollusca</taxon>
        <taxon>Gastropoda</taxon>
        <taxon>Heterobranchia</taxon>
        <taxon>Euthyneura</taxon>
        <taxon>Panpulmonata</taxon>
        <taxon>Sacoglossa</taxon>
        <taxon>Placobranchoidea</taxon>
        <taxon>Plakobranchidae</taxon>
        <taxon>Elysia</taxon>
    </lineage>
</organism>
<evidence type="ECO:0000313" key="14">
    <source>
        <dbReference type="EMBL" id="RUS89955.1"/>
    </source>
</evidence>
<feature type="region of interest" description="Disordered" evidence="12">
    <location>
        <begin position="868"/>
        <end position="889"/>
    </location>
</feature>
<gene>
    <name evidence="14" type="ORF">EGW08_002307</name>
</gene>
<evidence type="ECO:0000259" key="13">
    <source>
        <dbReference type="PROSITE" id="PS50157"/>
    </source>
</evidence>
<comment type="similarity">
    <text evidence="2">Belongs to the krueppel C2H2-type zinc-finger protein family.</text>
</comment>
<dbReference type="Pfam" id="PF13909">
    <property type="entry name" value="zf-H2C2_5"/>
    <property type="match status" value="1"/>
</dbReference>
<comment type="caution">
    <text evidence="14">The sequence shown here is derived from an EMBL/GenBank/DDBJ whole genome shotgun (WGS) entry which is preliminary data.</text>
</comment>
<evidence type="ECO:0000256" key="9">
    <source>
        <dbReference type="ARBA" id="ARBA00023163"/>
    </source>
</evidence>
<evidence type="ECO:0000256" key="8">
    <source>
        <dbReference type="ARBA" id="ARBA00023125"/>
    </source>
</evidence>
<evidence type="ECO:0000313" key="15">
    <source>
        <dbReference type="Proteomes" id="UP000271974"/>
    </source>
</evidence>
<keyword evidence="15" id="KW-1185">Reference proteome</keyword>
<feature type="compositionally biased region" description="Low complexity" evidence="12">
    <location>
        <begin position="304"/>
        <end position="316"/>
    </location>
</feature>
<accession>A0A3S1BRY3</accession>
<dbReference type="InterPro" id="IPR050589">
    <property type="entry name" value="Ikaros_C2H2-ZF"/>
</dbReference>
<evidence type="ECO:0000256" key="10">
    <source>
        <dbReference type="ARBA" id="ARBA00023242"/>
    </source>
</evidence>
<keyword evidence="3" id="KW-0479">Metal-binding</keyword>
<dbReference type="PANTHER" id="PTHR24404:SF114">
    <property type="entry name" value="KLUMPFUSS, ISOFORM B-RELATED"/>
    <property type="match status" value="1"/>
</dbReference>
<keyword evidence="7" id="KW-0805">Transcription regulation</keyword>
<feature type="compositionally biased region" description="Basic and acidic residues" evidence="12">
    <location>
        <begin position="621"/>
        <end position="639"/>
    </location>
</feature>
<keyword evidence="5 11" id="KW-0863">Zinc-finger</keyword>
<feature type="domain" description="C2H2-type" evidence="13">
    <location>
        <begin position="930"/>
        <end position="957"/>
    </location>
</feature>
<dbReference type="Gene3D" id="3.30.160.60">
    <property type="entry name" value="Classic Zinc Finger"/>
    <property type="match status" value="3"/>
</dbReference>
<evidence type="ECO:0000256" key="6">
    <source>
        <dbReference type="ARBA" id="ARBA00022833"/>
    </source>
</evidence>
<dbReference type="SUPFAM" id="SSF57667">
    <property type="entry name" value="beta-beta-alpha zinc fingers"/>
    <property type="match status" value="1"/>
</dbReference>
<dbReference type="PROSITE" id="PS00028">
    <property type="entry name" value="ZINC_FINGER_C2H2_1"/>
    <property type="match status" value="1"/>
</dbReference>
<feature type="region of interest" description="Disordered" evidence="12">
    <location>
        <begin position="621"/>
        <end position="651"/>
    </location>
</feature>
<dbReference type="GO" id="GO:0008270">
    <property type="term" value="F:zinc ion binding"/>
    <property type="evidence" value="ECO:0007669"/>
    <property type="project" value="UniProtKB-KW"/>
</dbReference>
<dbReference type="OrthoDB" id="3437960at2759"/>
<evidence type="ECO:0000256" key="12">
    <source>
        <dbReference type="SAM" id="MobiDB-lite"/>
    </source>
</evidence>
<evidence type="ECO:0000256" key="7">
    <source>
        <dbReference type="ARBA" id="ARBA00023015"/>
    </source>
</evidence>
<dbReference type="SMART" id="SM00355">
    <property type="entry name" value="ZnF_C2H2"/>
    <property type="match status" value="5"/>
</dbReference>
<feature type="compositionally biased region" description="Basic and acidic residues" evidence="12">
    <location>
        <begin position="701"/>
        <end position="710"/>
    </location>
</feature>
<dbReference type="GO" id="GO:0003700">
    <property type="term" value="F:DNA-binding transcription factor activity"/>
    <property type="evidence" value="ECO:0007669"/>
    <property type="project" value="TreeGrafter"/>
</dbReference>
<sequence length="975" mass="109222">MNMHPDRTFTGQVPDWILAPVYQERLTSALPLWRSLHRPEISLSLPTVPLHLPAPTLQTLLDLGIQKSQHYQHARQGLGDLPFSVNVVKPKAVRLYDIHIGVDSRLPLSHPGAGFDFPMVRTGYPSTALPPCLPVPPGYTGDKEASVKQVPGSLAGNLLASFSPVHGPALNSATRRANNEKHLGPYCHCYERNCPDPGRSSSKITTTARDLFPLCKGLPAQPQFPVFEPPVFAPRRHFVPDDTRCVGTQDITGQGPGGVTATRTKDHRWGKGAGVHVRSDELDSGKDRFFSLTPPLPSVYGKWNNTQPPNQQTPQPRDSPVKICNQKVAGDTRSGPFSQLVERGNPHVFNLGGSPPISESQVHFPHFCKSFLKDGISRDDDFAFECQIKKDASENCFSVVHAGTKTYQPNNFTDRRKMAKAKRSRKSAILFNRHFKSTDATTFLKRPNKQNENSRSRKARNKVTCVTTDSLEDLECKQLSIKADTRLTSNHKHPRRARTRAPSESVFPSPGLGPVSAHPGERKLFQCPHCLYVTDRKNNLKRHVVTMHHTSSKTLECCGLAFHSKAALREHNSVFHKGGYRCSLCARNFCRKALLRRHLAVHSGRKDFYCEQCGYATSHKSNLERHQKVHGKRGERPGETQETSDTSVPVQHLYGQEPWGEGRELLDPPVSRGLHGRRLNPCDLSHKLLCPNTNQTSTKYNESDKQKEESYVSPDRASCQHCCTETTKRGNSRPRAGNSLDAPKLSTQLGNSRRSSVHRARRSRGLLLKRIQDTYMGRNHHSFKPGKRYCSYQHSTCISDGEAECKQSLETDSRNDCDASSTSVDNMQKVDACYKPKSGSYAFLNKEMNQGDENHHRIGLEGGKLRESLASSNQSPDHDRKIPEELRGESELVGKTFERRLPPVLVSEETRPAVKRCKQASRWRLCQVRYPCRECGQTFPTQFQLGQHECLVSGTKTSPFNFSLVTAYHKHSAKD</sequence>
<comment type="subcellular location">
    <subcellularLocation>
        <location evidence="1">Nucleus</location>
    </subcellularLocation>
</comment>
<name>A0A3S1BRY3_ELYCH</name>